<evidence type="ECO:0000256" key="2">
    <source>
        <dbReference type="ARBA" id="ARBA00023125"/>
    </source>
</evidence>
<dbReference type="Gene3D" id="1.10.10.60">
    <property type="entry name" value="Homeodomain-like"/>
    <property type="match status" value="1"/>
</dbReference>
<accession>A0A7X6RG63</accession>
<evidence type="ECO:0000256" key="4">
    <source>
        <dbReference type="PROSITE-ProRule" id="PRU00335"/>
    </source>
</evidence>
<dbReference type="InterPro" id="IPR001647">
    <property type="entry name" value="HTH_TetR"/>
</dbReference>
<keyword evidence="3" id="KW-0804">Transcription</keyword>
<comment type="caution">
    <text evidence="6">The sequence shown here is derived from an EMBL/GenBank/DDBJ whole genome shotgun (WGS) entry which is preliminary data.</text>
</comment>
<sequence>MTREVPGPLARLWRLPVDNKLGRPAALDVERVVATAVELADRDGLAGATLPKIAAVLGVTPMSLYRHIGSKQELLGLMADAGLGAPPHLSAGPWRSMVRDWARAQLQVHRARPWLTQLPITGPPSGPHNVAWMDAGLRALRETALDWPAKVGALMVVSGYVREAFVTARQLEQARAAVDLDPATALHDYSRHLRGLVDPEELPDMAALLASGLFDTIEPTDADPDLDFAFGLDLVLDGVATAVSAAESGFPPAGRDA</sequence>
<keyword evidence="2 4" id="KW-0238">DNA-binding</keyword>
<dbReference type="PRINTS" id="PR00455">
    <property type="entry name" value="HTHTETR"/>
</dbReference>
<evidence type="ECO:0000313" key="7">
    <source>
        <dbReference type="Proteomes" id="UP000523447"/>
    </source>
</evidence>
<dbReference type="PANTHER" id="PTHR30055">
    <property type="entry name" value="HTH-TYPE TRANSCRIPTIONAL REGULATOR RUTR"/>
    <property type="match status" value="1"/>
</dbReference>
<dbReference type="Pfam" id="PF02909">
    <property type="entry name" value="TetR_C_1"/>
    <property type="match status" value="1"/>
</dbReference>
<dbReference type="PANTHER" id="PTHR30055:SF151">
    <property type="entry name" value="TRANSCRIPTIONAL REGULATORY PROTEIN"/>
    <property type="match status" value="1"/>
</dbReference>
<dbReference type="PROSITE" id="PS50977">
    <property type="entry name" value="HTH_TETR_2"/>
    <property type="match status" value="1"/>
</dbReference>
<organism evidence="6 7">
    <name type="scientific">Nocardia veterana</name>
    <dbReference type="NCBI Taxonomy" id="132249"/>
    <lineage>
        <taxon>Bacteria</taxon>
        <taxon>Bacillati</taxon>
        <taxon>Actinomycetota</taxon>
        <taxon>Actinomycetes</taxon>
        <taxon>Mycobacteriales</taxon>
        <taxon>Nocardiaceae</taxon>
        <taxon>Nocardia</taxon>
    </lineage>
</organism>
<dbReference type="EMBL" id="JAAXPE010000002">
    <property type="protein sequence ID" value="NKY84711.1"/>
    <property type="molecule type" value="Genomic_DNA"/>
</dbReference>
<dbReference type="Pfam" id="PF00440">
    <property type="entry name" value="TetR_N"/>
    <property type="match status" value="1"/>
</dbReference>
<proteinExistence type="predicted"/>
<dbReference type="SUPFAM" id="SSF48498">
    <property type="entry name" value="Tetracyclin repressor-like, C-terminal domain"/>
    <property type="match status" value="1"/>
</dbReference>
<dbReference type="InterPro" id="IPR004111">
    <property type="entry name" value="Repressor_TetR_C"/>
</dbReference>
<dbReference type="InterPro" id="IPR050109">
    <property type="entry name" value="HTH-type_TetR-like_transc_reg"/>
</dbReference>
<dbReference type="GO" id="GO:0003700">
    <property type="term" value="F:DNA-binding transcription factor activity"/>
    <property type="evidence" value="ECO:0007669"/>
    <property type="project" value="TreeGrafter"/>
</dbReference>
<dbReference type="GO" id="GO:0000976">
    <property type="term" value="F:transcription cis-regulatory region binding"/>
    <property type="evidence" value="ECO:0007669"/>
    <property type="project" value="TreeGrafter"/>
</dbReference>
<dbReference type="InterPro" id="IPR036271">
    <property type="entry name" value="Tet_transcr_reg_TetR-rel_C_sf"/>
</dbReference>
<name>A0A7X6RG63_9NOCA</name>
<dbReference type="GO" id="GO:0045892">
    <property type="term" value="P:negative regulation of DNA-templated transcription"/>
    <property type="evidence" value="ECO:0007669"/>
    <property type="project" value="InterPro"/>
</dbReference>
<evidence type="ECO:0000256" key="3">
    <source>
        <dbReference type="ARBA" id="ARBA00023163"/>
    </source>
</evidence>
<dbReference type="SUPFAM" id="SSF46689">
    <property type="entry name" value="Homeodomain-like"/>
    <property type="match status" value="1"/>
</dbReference>
<feature type="domain" description="HTH tetR-type" evidence="5">
    <location>
        <begin position="26"/>
        <end position="86"/>
    </location>
</feature>
<keyword evidence="1" id="KW-0805">Transcription regulation</keyword>
<evidence type="ECO:0000256" key="1">
    <source>
        <dbReference type="ARBA" id="ARBA00023015"/>
    </source>
</evidence>
<evidence type="ECO:0000259" key="5">
    <source>
        <dbReference type="PROSITE" id="PS50977"/>
    </source>
</evidence>
<reference evidence="6 7" key="1">
    <citation type="submission" date="2020-04" db="EMBL/GenBank/DDBJ databases">
        <title>MicrobeNet Type strains.</title>
        <authorList>
            <person name="Nicholson A.C."/>
        </authorList>
    </citation>
    <scope>NUCLEOTIDE SEQUENCE [LARGE SCALE GENOMIC DNA]</scope>
    <source>
        <strain evidence="6 7">DSM 44445</strain>
    </source>
</reference>
<dbReference type="Proteomes" id="UP000523447">
    <property type="component" value="Unassembled WGS sequence"/>
</dbReference>
<keyword evidence="7" id="KW-1185">Reference proteome</keyword>
<gene>
    <name evidence="6" type="ORF">HGA07_03610</name>
</gene>
<dbReference type="Gene3D" id="1.10.357.10">
    <property type="entry name" value="Tetracycline Repressor, domain 2"/>
    <property type="match status" value="1"/>
</dbReference>
<feature type="DNA-binding region" description="H-T-H motif" evidence="4">
    <location>
        <begin position="49"/>
        <end position="68"/>
    </location>
</feature>
<evidence type="ECO:0000313" key="6">
    <source>
        <dbReference type="EMBL" id="NKY84711.1"/>
    </source>
</evidence>
<dbReference type="InterPro" id="IPR009057">
    <property type="entry name" value="Homeodomain-like_sf"/>
</dbReference>
<dbReference type="AlphaFoldDB" id="A0A7X6RG63"/>
<protein>
    <submittedName>
        <fullName evidence="6">TetR/AcrR family transcriptional regulator</fullName>
    </submittedName>
</protein>